<dbReference type="SUPFAM" id="SSF47413">
    <property type="entry name" value="lambda repressor-like DNA-binding domains"/>
    <property type="match status" value="1"/>
</dbReference>
<protein>
    <submittedName>
        <fullName evidence="2">Helix-turn-helix transcriptional regulator</fullName>
    </submittedName>
</protein>
<dbReference type="RefSeq" id="WP_204423045.1">
    <property type="nucleotide sequence ID" value="NZ_CP070228.1"/>
</dbReference>
<dbReference type="InterPro" id="IPR010982">
    <property type="entry name" value="Lambda_DNA-bd_dom_sf"/>
</dbReference>
<evidence type="ECO:0000259" key="1">
    <source>
        <dbReference type="PROSITE" id="PS50943"/>
    </source>
</evidence>
<evidence type="ECO:0000313" key="2">
    <source>
        <dbReference type="EMBL" id="QRV01422.1"/>
    </source>
</evidence>
<dbReference type="CDD" id="cd00093">
    <property type="entry name" value="HTH_XRE"/>
    <property type="match status" value="1"/>
</dbReference>
<dbReference type="InterPro" id="IPR001387">
    <property type="entry name" value="Cro/C1-type_HTH"/>
</dbReference>
<reference evidence="2 3" key="1">
    <citation type="submission" date="2021-02" db="EMBL/GenBank/DDBJ databases">
        <title>Complete Genome Sequence of Arcanobacterium phocisimile strain DSM 26142T from a harbour seal.</title>
        <authorList>
            <person name="Borowiak M."/>
            <person name="Alssahen M."/>
            <person name="Malorny B."/>
            <person name="Laemmler C."/>
            <person name="Siebert U."/>
            <person name="Ploetz M."/>
            <person name="Abdulmawjood A."/>
        </authorList>
    </citation>
    <scope>NUCLEOTIDE SEQUENCE [LARGE SCALE GENOMIC DNA]</scope>
    <source>
        <strain evidence="2 3">DSM 26142</strain>
    </source>
</reference>
<keyword evidence="3" id="KW-1185">Reference proteome</keyword>
<sequence>MTEHSYAERILGTILGKTLAKRRKELGMTQEEVAYKAQINREHYQQMEYGRSDRKRNSPLNPKLSTLLKLADALEIPVEVLLRDALAAYAEAKKHEEIF</sequence>
<gene>
    <name evidence="2" type="ORF">JTE88_04705</name>
</gene>
<dbReference type="EMBL" id="CP070228">
    <property type="protein sequence ID" value="QRV01422.1"/>
    <property type="molecule type" value="Genomic_DNA"/>
</dbReference>
<dbReference type="SMART" id="SM00530">
    <property type="entry name" value="HTH_XRE"/>
    <property type="match status" value="1"/>
</dbReference>
<evidence type="ECO:0000313" key="3">
    <source>
        <dbReference type="Proteomes" id="UP000602653"/>
    </source>
</evidence>
<feature type="domain" description="HTH cro/C1-type" evidence="1">
    <location>
        <begin position="19"/>
        <end position="81"/>
    </location>
</feature>
<dbReference type="Gene3D" id="1.10.260.40">
    <property type="entry name" value="lambda repressor-like DNA-binding domains"/>
    <property type="match status" value="1"/>
</dbReference>
<proteinExistence type="predicted"/>
<dbReference type="PROSITE" id="PS50943">
    <property type="entry name" value="HTH_CROC1"/>
    <property type="match status" value="1"/>
</dbReference>
<organism evidence="2 3">
    <name type="scientific">Arcanobacterium phocisimile</name>
    <dbReference type="NCBI Taxonomy" id="1302235"/>
    <lineage>
        <taxon>Bacteria</taxon>
        <taxon>Bacillati</taxon>
        <taxon>Actinomycetota</taxon>
        <taxon>Actinomycetes</taxon>
        <taxon>Actinomycetales</taxon>
        <taxon>Actinomycetaceae</taxon>
        <taxon>Arcanobacterium</taxon>
    </lineage>
</organism>
<accession>A0ABX7IF13</accession>
<dbReference type="Proteomes" id="UP000602653">
    <property type="component" value="Chromosome"/>
</dbReference>
<name>A0ABX7IF13_9ACTO</name>
<dbReference type="Pfam" id="PF13560">
    <property type="entry name" value="HTH_31"/>
    <property type="match status" value="1"/>
</dbReference>